<feature type="transmembrane region" description="Helical" evidence="1">
    <location>
        <begin position="323"/>
        <end position="344"/>
    </location>
</feature>
<feature type="transmembrane region" description="Helical" evidence="1">
    <location>
        <begin position="167"/>
        <end position="184"/>
    </location>
</feature>
<dbReference type="OrthoDB" id="9781349at2"/>
<dbReference type="Pfam" id="PF01970">
    <property type="entry name" value="TctA"/>
    <property type="match status" value="1"/>
</dbReference>
<sequence>MFDFLIDGFGVALTPLNLGLAFLGALLGTLFGALPGIGPINGIAILMPLAYTLGLPAESSLILLAAVYTGAEYGGRMSSILLNVPGDAGAVMTTLDGYPLAQKGLAGPALGLSAVSSFIGATIAIIGLTLFAPLLAEVAVMFGPAEFFALMIFAFSSMSVMMGKDPIKTAIGAVLGVLIATVGIDSGSGVLRYTFGLPELYDGIDFVVMIIGLFAISEILLMLEHAHRSEDDGKLPPLGRVFVTLKEVLACKGAIGRSGLLGFIIGVLPGTGASVAGAVSYTTEKRLSDKEGTFGKGDMRGLAAPESANNAAAVGSFVPMLTLGIPGSGTTAVLLGALMLYNITPGPMMFTERPEVAGGLIASLYIGNVVLLALNLPLAGVFARVLTIPRWVLVPAIAILAFVGVYQLHSDLFAIYLMLVIGVFGYLLRKLGFSLAPVILGYVLGGLMEQNLRRALSISGGDVGILWQSGISLGLWIAAALLLVLPWLVPKLLAGNAPREDVEDS</sequence>
<dbReference type="InterPro" id="IPR002823">
    <property type="entry name" value="DUF112_TM"/>
</dbReference>
<dbReference type="AlphaFoldDB" id="A0A1H7MNQ7"/>
<evidence type="ECO:0000313" key="4">
    <source>
        <dbReference type="Proteomes" id="UP000198807"/>
    </source>
</evidence>
<dbReference type="PANTHER" id="PTHR35342">
    <property type="entry name" value="TRICARBOXYLIC TRANSPORT PROTEIN"/>
    <property type="match status" value="1"/>
</dbReference>
<dbReference type="PANTHER" id="PTHR35342:SF5">
    <property type="entry name" value="TRICARBOXYLIC TRANSPORT PROTEIN"/>
    <property type="match status" value="1"/>
</dbReference>
<name>A0A1H7MNQ7_9GAMM</name>
<feature type="transmembrane region" description="Helical" evidence="1">
    <location>
        <begin position="413"/>
        <end position="445"/>
    </location>
</feature>
<feature type="transmembrane region" description="Helical" evidence="1">
    <location>
        <begin position="465"/>
        <end position="489"/>
    </location>
</feature>
<organism evidence="3 4">
    <name type="scientific">Halomonas daqiaonensis</name>
    <dbReference type="NCBI Taxonomy" id="650850"/>
    <lineage>
        <taxon>Bacteria</taxon>
        <taxon>Pseudomonadati</taxon>
        <taxon>Pseudomonadota</taxon>
        <taxon>Gammaproteobacteria</taxon>
        <taxon>Oceanospirillales</taxon>
        <taxon>Halomonadaceae</taxon>
        <taxon>Halomonas</taxon>
    </lineage>
</organism>
<feature type="domain" description="DUF112" evidence="2">
    <location>
        <begin position="18"/>
        <end position="440"/>
    </location>
</feature>
<keyword evidence="1" id="KW-0812">Transmembrane</keyword>
<evidence type="ECO:0000259" key="2">
    <source>
        <dbReference type="Pfam" id="PF01970"/>
    </source>
</evidence>
<feature type="transmembrane region" description="Helical" evidence="1">
    <location>
        <begin position="204"/>
        <end position="223"/>
    </location>
</feature>
<gene>
    <name evidence="3" type="ORF">SAMN04488129_10715</name>
</gene>
<feature type="transmembrane region" description="Helical" evidence="1">
    <location>
        <begin position="49"/>
        <end position="68"/>
    </location>
</feature>
<reference evidence="4" key="1">
    <citation type="submission" date="2016-10" db="EMBL/GenBank/DDBJ databases">
        <authorList>
            <person name="Varghese N."/>
            <person name="Submissions S."/>
        </authorList>
    </citation>
    <scope>NUCLEOTIDE SEQUENCE [LARGE SCALE GENOMIC DNA]</scope>
    <source>
        <strain evidence="4">CGMCC 1.9150</strain>
    </source>
</reference>
<keyword evidence="1" id="KW-1133">Transmembrane helix</keyword>
<feature type="transmembrane region" description="Helical" evidence="1">
    <location>
        <begin position="260"/>
        <end position="281"/>
    </location>
</feature>
<dbReference type="EMBL" id="FOBC01000007">
    <property type="protein sequence ID" value="SEL12247.1"/>
    <property type="molecule type" value="Genomic_DNA"/>
</dbReference>
<dbReference type="Proteomes" id="UP000198807">
    <property type="component" value="Unassembled WGS sequence"/>
</dbReference>
<keyword evidence="1" id="KW-0472">Membrane</keyword>
<evidence type="ECO:0000256" key="1">
    <source>
        <dbReference type="SAM" id="Phobius"/>
    </source>
</evidence>
<dbReference type="STRING" id="650850.SAMN04488129_10715"/>
<accession>A0A1H7MNQ7</accession>
<dbReference type="RefSeq" id="WP_089711999.1">
    <property type="nucleotide sequence ID" value="NZ_FOBC01000007.1"/>
</dbReference>
<evidence type="ECO:0000313" key="3">
    <source>
        <dbReference type="EMBL" id="SEL12247.1"/>
    </source>
</evidence>
<feature type="transmembrane region" description="Helical" evidence="1">
    <location>
        <begin position="388"/>
        <end position="406"/>
    </location>
</feature>
<feature type="transmembrane region" description="Helical" evidence="1">
    <location>
        <begin position="20"/>
        <end position="37"/>
    </location>
</feature>
<feature type="transmembrane region" description="Helical" evidence="1">
    <location>
        <begin position="110"/>
        <end position="132"/>
    </location>
</feature>
<feature type="transmembrane region" description="Helical" evidence="1">
    <location>
        <begin position="138"/>
        <end position="155"/>
    </location>
</feature>
<proteinExistence type="predicted"/>
<feature type="transmembrane region" description="Helical" evidence="1">
    <location>
        <begin position="356"/>
        <end position="376"/>
    </location>
</feature>
<protein>
    <submittedName>
        <fullName evidence="3">Putative tricarboxylic transport membrane protein</fullName>
    </submittedName>
</protein>
<keyword evidence="4" id="KW-1185">Reference proteome</keyword>